<comment type="similarity">
    <text evidence="1">Belongs to the N(4)/N(6)-methyltransferase family.</text>
</comment>
<evidence type="ECO:0000313" key="11">
    <source>
        <dbReference type="EMBL" id="MBB4081103.1"/>
    </source>
</evidence>
<dbReference type="InterPro" id="IPR044946">
    <property type="entry name" value="Restrct_endonuc_typeI_TRD_sf"/>
</dbReference>
<dbReference type="InterPro" id="IPR029063">
    <property type="entry name" value="SAM-dependent_MTases_sf"/>
</dbReference>
<dbReference type="PROSITE" id="PS50109">
    <property type="entry name" value="HIS_KIN"/>
    <property type="match status" value="1"/>
</dbReference>
<accession>A0A840EAY9</accession>
<comment type="catalytic activity">
    <reaction evidence="9">
        <text>a 2'-deoxyadenosine in DNA + S-adenosyl-L-methionine = an N(6)-methyl-2'-deoxyadenosine in DNA + S-adenosyl-L-homocysteine + H(+)</text>
        <dbReference type="Rhea" id="RHEA:15197"/>
        <dbReference type="Rhea" id="RHEA-COMP:12418"/>
        <dbReference type="Rhea" id="RHEA-COMP:12419"/>
        <dbReference type="ChEBI" id="CHEBI:15378"/>
        <dbReference type="ChEBI" id="CHEBI:57856"/>
        <dbReference type="ChEBI" id="CHEBI:59789"/>
        <dbReference type="ChEBI" id="CHEBI:90615"/>
        <dbReference type="ChEBI" id="CHEBI:90616"/>
        <dbReference type="EC" id="2.1.1.72"/>
    </reaction>
</comment>
<dbReference type="Proteomes" id="UP000576209">
    <property type="component" value="Unassembled WGS sequence"/>
</dbReference>
<dbReference type="AlphaFoldDB" id="A0A840EAY9"/>
<evidence type="ECO:0000256" key="3">
    <source>
        <dbReference type="ARBA" id="ARBA00011900"/>
    </source>
</evidence>
<evidence type="ECO:0000313" key="12">
    <source>
        <dbReference type="Proteomes" id="UP000576209"/>
    </source>
</evidence>
<dbReference type="GO" id="GO:0008170">
    <property type="term" value="F:N-methyltransferase activity"/>
    <property type="evidence" value="ECO:0007669"/>
    <property type="project" value="InterPro"/>
</dbReference>
<dbReference type="Gene3D" id="3.40.50.150">
    <property type="entry name" value="Vaccinia Virus protein VP39"/>
    <property type="match status" value="1"/>
</dbReference>
<dbReference type="PANTHER" id="PTHR42933:SF1">
    <property type="entry name" value="SITE-SPECIFIC DNA-METHYLTRANSFERASE (ADENINE-SPECIFIC)"/>
    <property type="match status" value="1"/>
</dbReference>
<keyword evidence="7" id="KW-0680">Restriction system</keyword>
<dbReference type="SUPFAM" id="SSF55874">
    <property type="entry name" value="ATPase domain of HSP90 chaperone/DNA topoisomerase II/histidine kinase"/>
    <property type="match status" value="1"/>
</dbReference>
<keyword evidence="4 11" id="KW-0489">Methyltransferase</keyword>
<evidence type="ECO:0000256" key="1">
    <source>
        <dbReference type="ARBA" id="ARBA00006594"/>
    </source>
</evidence>
<dbReference type="SUPFAM" id="SSF53335">
    <property type="entry name" value="S-adenosyl-L-methionine-dependent methyltransferases"/>
    <property type="match status" value="1"/>
</dbReference>
<dbReference type="SUPFAM" id="SSF116734">
    <property type="entry name" value="DNA methylase specificity domain"/>
    <property type="match status" value="1"/>
</dbReference>
<dbReference type="PANTHER" id="PTHR42933">
    <property type="entry name" value="SLR6095 PROTEIN"/>
    <property type="match status" value="1"/>
</dbReference>
<dbReference type="InterPro" id="IPR036890">
    <property type="entry name" value="HATPase_C_sf"/>
</dbReference>
<evidence type="ECO:0000256" key="5">
    <source>
        <dbReference type="ARBA" id="ARBA00022679"/>
    </source>
</evidence>
<name>A0A840EAY9_9BACT</name>
<gene>
    <name evidence="11" type="ORF">GGR28_003750</name>
</gene>
<reference evidence="11 12" key="1">
    <citation type="submission" date="2020-08" db="EMBL/GenBank/DDBJ databases">
        <title>Genomic Encyclopedia of Type Strains, Phase IV (KMG-IV): sequencing the most valuable type-strain genomes for metagenomic binning, comparative biology and taxonomic classification.</title>
        <authorList>
            <person name="Goeker M."/>
        </authorList>
    </citation>
    <scope>NUCLEOTIDE SEQUENCE [LARGE SCALE GENOMIC DNA]</scope>
    <source>
        <strain evidence="11 12">DSM 105137</strain>
    </source>
</reference>
<dbReference type="GO" id="GO:0032259">
    <property type="term" value="P:methylation"/>
    <property type="evidence" value="ECO:0007669"/>
    <property type="project" value="UniProtKB-KW"/>
</dbReference>
<protein>
    <recommendedName>
        <fullName evidence="3">site-specific DNA-methyltransferase (adenine-specific)</fullName>
        <ecNumber evidence="3">2.1.1.72</ecNumber>
    </recommendedName>
</protein>
<keyword evidence="5" id="KW-0808">Transferase</keyword>
<comment type="similarity">
    <text evidence="2">Belongs to the type-I restriction system S methylase family.</text>
</comment>
<dbReference type="RefSeq" id="WP_183497330.1">
    <property type="nucleotide sequence ID" value="NZ_JACIFF010000013.1"/>
</dbReference>
<evidence type="ECO:0000256" key="4">
    <source>
        <dbReference type="ARBA" id="ARBA00022603"/>
    </source>
</evidence>
<dbReference type="Pfam" id="PF02384">
    <property type="entry name" value="N6_Mtase"/>
    <property type="match status" value="1"/>
</dbReference>
<dbReference type="GO" id="GO:0009007">
    <property type="term" value="F:site-specific DNA-methyltransferase (adenine-specific) activity"/>
    <property type="evidence" value="ECO:0007669"/>
    <property type="project" value="UniProtKB-EC"/>
</dbReference>
<keyword evidence="6" id="KW-0949">S-adenosyl-L-methionine</keyword>
<dbReference type="EMBL" id="JACIFF010000013">
    <property type="protein sequence ID" value="MBB4081103.1"/>
    <property type="molecule type" value="Genomic_DNA"/>
</dbReference>
<dbReference type="EC" id="2.1.1.72" evidence="3"/>
<evidence type="ECO:0000256" key="2">
    <source>
        <dbReference type="ARBA" id="ARBA00010923"/>
    </source>
</evidence>
<evidence type="ECO:0000256" key="6">
    <source>
        <dbReference type="ARBA" id="ARBA00022691"/>
    </source>
</evidence>
<dbReference type="GO" id="GO:0003677">
    <property type="term" value="F:DNA binding"/>
    <property type="evidence" value="ECO:0007669"/>
    <property type="project" value="UniProtKB-KW"/>
</dbReference>
<evidence type="ECO:0000256" key="7">
    <source>
        <dbReference type="ARBA" id="ARBA00022747"/>
    </source>
</evidence>
<dbReference type="InterPro" id="IPR000055">
    <property type="entry name" value="Restrct_endonuc_typeI_TRD"/>
</dbReference>
<evidence type="ECO:0000259" key="10">
    <source>
        <dbReference type="PROSITE" id="PS50109"/>
    </source>
</evidence>
<dbReference type="Pfam" id="PF01420">
    <property type="entry name" value="Methylase_S"/>
    <property type="match status" value="1"/>
</dbReference>
<proteinExistence type="inferred from homology"/>
<organism evidence="11 12">
    <name type="scientific">Neolewinella aquimaris</name>
    <dbReference type="NCBI Taxonomy" id="1835722"/>
    <lineage>
        <taxon>Bacteria</taxon>
        <taxon>Pseudomonadati</taxon>
        <taxon>Bacteroidota</taxon>
        <taxon>Saprospiria</taxon>
        <taxon>Saprospirales</taxon>
        <taxon>Lewinellaceae</taxon>
        <taxon>Neolewinella</taxon>
    </lineage>
</organism>
<keyword evidence="8" id="KW-0238">DNA-binding</keyword>
<dbReference type="Gene3D" id="3.30.565.10">
    <property type="entry name" value="Histidine kinase-like ATPase, C-terminal domain"/>
    <property type="match status" value="1"/>
</dbReference>
<evidence type="ECO:0000256" key="9">
    <source>
        <dbReference type="ARBA" id="ARBA00047942"/>
    </source>
</evidence>
<dbReference type="GO" id="GO:0009307">
    <property type="term" value="P:DNA restriction-modification system"/>
    <property type="evidence" value="ECO:0007669"/>
    <property type="project" value="UniProtKB-KW"/>
</dbReference>
<evidence type="ECO:0000256" key="8">
    <source>
        <dbReference type="ARBA" id="ARBA00023125"/>
    </source>
</evidence>
<feature type="domain" description="Histidine kinase" evidence="10">
    <location>
        <begin position="670"/>
        <end position="909"/>
    </location>
</feature>
<dbReference type="InterPro" id="IPR051537">
    <property type="entry name" value="DNA_Adenine_Mtase"/>
</dbReference>
<dbReference type="Gene3D" id="3.90.220.20">
    <property type="entry name" value="DNA methylase specificity domains"/>
    <property type="match status" value="1"/>
</dbReference>
<dbReference type="InterPro" id="IPR005467">
    <property type="entry name" value="His_kinase_dom"/>
</dbReference>
<sequence length="909" mass="103470">MEMNIDLLIDHLPMKIWDAKKIGDQFSIEMIEDLIANDSNFQRIIISGYDLIDTQKPSWRDYKVQYYEIISILNNSFSYFDSHTATIIIQSIIRLSHDENNSKYVDVEFDFQYIIGSIFNSNNITIDKNLSSELVRTATSIINQATSTLSKNDKKRLNQVLSYAKLESSMYPLKEFAFYFSYQLRQIESKKSNLHTTPSKISKIVTELAAYTNSNPNSIINPVIGIGAVTLDLVSLFYNDRIQVYGNDLNGLALLLAYLNIKLQKIDYAKLENTDIFQVEEYGDIIIADLPLSMRKSYQRFAQDALYAHGLKVPNKFSELSMMILHCLKLKNIGGVALLIVPNSILQQSGALSKFRNYLIKNHNLRAVVQLPKSKSRSYDSSLLIFDDKHNEDKLRFINGEILDRETGSGKYNLVDIVDSLITVNDDLYPEFMSEVNYSELNSGFQLIYKQYSYEVLSIQKILEDEEGYTLGELFTLRSGKYIKQSEYLLSSNTQNSKVPYVKIENLSENVLDRNLDLSGVVYVSPNDLTSSSFVTTTSILIAKIGDSIKPTIFNPSMEVPAIAIHNNVVSLTPKSEGLYNLEYIYYQLYDDVVNVQIDASRSGGAFKTLSLTTLRRIIIPLPSLEQQLSQINTARASIVASEQRKVSERIAAAGFKDQAREAQRNIVKTLIHQLRPNLMSINMKAEGIRDIVAEHKIGKYKRFSEDVMRQIDSVEGASPIENLSLEQYINNLTDSTQHLNNVLSNVDKVMNLELKDLQLETVEIKSFIEDVMSTSHVIEENNIKYNVKGEEFEITISRTSFRELIEQLIINASQHAFDVTRNKRRQISFSIKGIEQNEYIEIAYTNNGKPFKLKPNEFLEPFTKGSNSNGSGIGGNYIERIVSLHDGKMHIRNDTNKPILITFIFPVK</sequence>
<comment type="caution">
    <text evidence="11">The sequence shown here is derived from an EMBL/GenBank/DDBJ whole genome shotgun (WGS) entry which is preliminary data.</text>
</comment>
<keyword evidence="12" id="KW-1185">Reference proteome</keyword>
<dbReference type="InterPro" id="IPR003356">
    <property type="entry name" value="DNA_methylase_A-5"/>
</dbReference>